<sequence>MLKVIKLQVFFIIIFLLSYQESLAASNHFSTKNSVQSVSFLKAISDVIHEFYIAQNIKFDFIIYGKKSNHINDVIDEITKELDIPMKLTHIENLKILINFNDSAVIFIKSSENLNKLHLNSYEYILKLTTETFKKFKFFVYVEEIQTFQNLEDAVRELNYTYYLHNSDIRYFEFFITTDEKFVNLSTNLLYSEDHCGQFKPKLFNYFNISALKWNQKLQNFDHFNNFHGCMISFAFKYSEIFYIKDIGQHKFTEEIIAKINFQLHYGEPTYGGSLHEIIETLAEIYNFTAHYTCVTPVAESLDFIKFHTKNYEVFDWSFYGFDIDFLHRNLDFCYTLPFTDVEYFYLISYNDLYNNYEKLLFPFDATTWLLLLLTFGLTFITILVLRFASQYIRTIIYGKGVKTPGFNAIIIFFGISQIKLPNESICRFVLLLFIWFCLIFRTCWQSKMFEFMTTDMRKPLPESFEDLKEMNYTIVLPDFGESHKVYDELSSERERPNIVKLTIEQFCDLYKQVLDGKSTTKYAFFVSVSDHQILNSTYGKSLPKMENESIRKEKGYAMKKNSMLTEHLTKIIDRLIPTGVIKHLDDFAKWYLYRHLEMEIEDPRRILSMSDLQFGFVIFLGFMSLPIVVFICELHVLYVRRQLRKLLGLYEFVRVIRERLKDYHDKW</sequence>
<keyword evidence="11" id="KW-1185">Reference proteome</keyword>
<evidence type="ECO:0000256" key="4">
    <source>
        <dbReference type="ARBA" id="ARBA00022989"/>
    </source>
</evidence>
<evidence type="ECO:0000256" key="7">
    <source>
        <dbReference type="ARBA" id="ARBA00023180"/>
    </source>
</evidence>
<proteinExistence type="predicted"/>
<evidence type="ECO:0000313" key="11">
    <source>
        <dbReference type="Proteomes" id="UP001107558"/>
    </source>
</evidence>
<evidence type="ECO:0000256" key="3">
    <source>
        <dbReference type="ARBA" id="ARBA00022692"/>
    </source>
</evidence>
<evidence type="ECO:0000313" key="10">
    <source>
        <dbReference type="EMBL" id="KAG5671309.1"/>
    </source>
</evidence>
<name>A0A9J6BNN3_POLVA</name>
<dbReference type="Gene3D" id="1.10.287.70">
    <property type="match status" value="1"/>
</dbReference>
<dbReference type="AlphaFoldDB" id="A0A9J6BNN3"/>
<feature type="transmembrane region" description="Helical" evidence="8">
    <location>
        <begin position="401"/>
        <end position="419"/>
    </location>
</feature>
<keyword evidence="9" id="KW-0732">Signal</keyword>
<keyword evidence="7" id="KW-0325">Glycoprotein</keyword>
<keyword evidence="2" id="KW-1003">Cell membrane</keyword>
<dbReference type="PANTHER" id="PTHR42643:SF30">
    <property type="entry name" value="IONOTROPIC RECEPTOR 40A-RELATED"/>
    <property type="match status" value="1"/>
</dbReference>
<evidence type="ECO:0008006" key="12">
    <source>
        <dbReference type="Google" id="ProtNLM"/>
    </source>
</evidence>
<evidence type="ECO:0000256" key="9">
    <source>
        <dbReference type="SAM" id="SignalP"/>
    </source>
</evidence>
<dbReference type="OrthoDB" id="6614738at2759"/>
<evidence type="ECO:0000256" key="8">
    <source>
        <dbReference type="SAM" id="Phobius"/>
    </source>
</evidence>
<keyword evidence="3 8" id="KW-0812">Transmembrane</keyword>
<feature type="signal peptide" evidence="9">
    <location>
        <begin position="1"/>
        <end position="24"/>
    </location>
</feature>
<evidence type="ECO:0000256" key="2">
    <source>
        <dbReference type="ARBA" id="ARBA00022475"/>
    </source>
</evidence>
<dbReference type="PANTHER" id="PTHR42643">
    <property type="entry name" value="IONOTROPIC RECEPTOR 20A-RELATED"/>
    <property type="match status" value="1"/>
</dbReference>
<reference evidence="10" key="1">
    <citation type="submission" date="2021-03" db="EMBL/GenBank/DDBJ databases">
        <title>Chromosome level genome of the anhydrobiotic midge Polypedilum vanderplanki.</title>
        <authorList>
            <person name="Yoshida Y."/>
            <person name="Kikawada T."/>
            <person name="Gusev O."/>
        </authorList>
    </citation>
    <scope>NUCLEOTIDE SEQUENCE</scope>
    <source>
        <strain evidence="10">NIAS01</strain>
        <tissue evidence="10">Whole body or cell culture</tissue>
    </source>
</reference>
<keyword evidence="5 8" id="KW-0472">Membrane</keyword>
<gene>
    <name evidence="10" type="ORF">PVAND_001514</name>
</gene>
<feature type="transmembrane region" description="Helical" evidence="8">
    <location>
        <begin position="369"/>
        <end position="389"/>
    </location>
</feature>
<dbReference type="EMBL" id="JADBJN010000003">
    <property type="protein sequence ID" value="KAG5671309.1"/>
    <property type="molecule type" value="Genomic_DNA"/>
</dbReference>
<protein>
    <recommendedName>
        <fullName evidence="12">Ionotropic receptor</fullName>
    </recommendedName>
</protein>
<dbReference type="GO" id="GO:0005886">
    <property type="term" value="C:plasma membrane"/>
    <property type="evidence" value="ECO:0007669"/>
    <property type="project" value="UniProtKB-SubCell"/>
</dbReference>
<dbReference type="SUPFAM" id="SSF53850">
    <property type="entry name" value="Periplasmic binding protein-like II"/>
    <property type="match status" value="1"/>
</dbReference>
<comment type="subcellular location">
    <subcellularLocation>
        <location evidence="1">Cell membrane</location>
        <topology evidence="1">Multi-pass membrane protein</topology>
    </subcellularLocation>
</comment>
<accession>A0A9J6BNN3</accession>
<feature type="chain" id="PRO_5039900900" description="Ionotropic receptor" evidence="9">
    <location>
        <begin position="25"/>
        <end position="668"/>
    </location>
</feature>
<evidence type="ECO:0000256" key="5">
    <source>
        <dbReference type="ARBA" id="ARBA00023136"/>
    </source>
</evidence>
<keyword evidence="4 8" id="KW-1133">Transmembrane helix</keyword>
<keyword evidence="6" id="KW-0675">Receptor</keyword>
<dbReference type="InterPro" id="IPR052192">
    <property type="entry name" value="Insect_Ionotropic_Sensory_Rcpt"/>
</dbReference>
<evidence type="ECO:0000256" key="6">
    <source>
        <dbReference type="ARBA" id="ARBA00023170"/>
    </source>
</evidence>
<comment type="caution">
    <text evidence="10">The sequence shown here is derived from an EMBL/GenBank/DDBJ whole genome shotgun (WGS) entry which is preliminary data.</text>
</comment>
<organism evidence="10 11">
    <name type="scientific">Polypedilum vanderplanki</name>
    <name type="common">Sleeping chironomid midge</name>
    <dbReference type="NCBI Taxonomy" id="319348"/>
    <lineage>
        <taxon>Eukaryota</taxon>
        <taxon>Metazoa</taxon>
        <taxon>Ecdysozoa</taxon>
        <taxon>Arthropoda</taxon>
        <taxon>Hexapoda</taxon>
        <taxon>Insecta</taxon>
        <taxon>Pterygota</taxon>
        <taxon>Neoptera</taxon>
        <taxon>Endopterygota</taxon>
        <taxon>Diptera</taxon>
        <taxon>Nematocera</taxon>
        <taxon>Chironomoidea</taxon>
        <taxon>Chironomidae</taxon>
        <taxon>Chironominae</taxon>
        <taxon>Polypedilum</taxon>
        <taxon>Polypedilum</taxon>
    </lineage>
</organism>
<evidence type="ECO:0000256" key="1">
    <source>
        <dbReference type="ARBA" id="ARBA00004651"/>
    </source>
</evidence>
<dbReference type="Proteomes" id="UP001107558">
    <property type="component" value="Chromosome 3"/>
</dbReference>
<feature type="transmembrane region" description="Helical" evidence="8">
    <location>
        <begin position="425"/>
        <end position="445"/>
    </location>
</feature>
<feature type="transmembrane region" description="Helical" evidence="8">
    <location>
        <begin position="615"/>
        <end position="639"/>
    </location>
</feature>